<name>A0A0S4UXH8_RALSL</name>
<protein>
    <submittedName>
        <fullName evidence="1">Uncharacterized protein</fullName>
    </submittedName>
</protein>
<sequence>MLLVVIDDADPKENTMSQRFKQAVIDDVQSSHVDAALQERLLDLFEYAMRSVAVTLVREARFHTDDFVTSRATGCDGFTLAIHQIFPGKRDAWAGVFERGDQRLEVIGHLE</sequence>
<reference evidence="1" key="1">
    <citation type="submission" date="2015-10" db="EMBL/GenBank/DDBJ databases">
        <authorList>
            <person name="Gilbert D.G."/>
        </authorList>
    </citation>
    <scope>NUCLEOTIDE SEQUENCE</scope>
    <source>
        <strain evidence="1">Phyl III-seqv23</strain>
    </source>
</reference>
<proteinExistence type="predicted"/>
<gene>
    <name evidence="1" type="ORF">RUN1985_v1_20023</name>
</gene>
<dbReference type="EMBL" id="LN899824">
    <property type="protein sequence ID" value="CUV27012.1"/>
    <property type="molecule type" value="Genomic_DNA"/>
</dbReference>
<organism evidence="1">
    <name type="scientific">Ralstonia solanacearum</name>
    <name type="common">Pseudomonas solanacearum</name>
    <dbReference type="NCBI Taxonomy" id="305"/>
    <lineage>
        <taxon>Bacteria</taxon>
        <taxon>Pseudomonadati</taxon>
        <taxon>Pseudomonadota</taxon>
        <taxon>Betaproteobacteria</taxon>
        <taxon>Burkholderiales</taxon>
        <taxon>Burkholderiaceae</taxon>
        <taxon>Ralstonia</taxon>
        <taxon>Ralstonia solanacearum species complex</taxon>
    </lineage>
</organism>
<dbReference type="AlphaFoldDB" id="A0A0S4UXH8"/>
<accession>A0A0S4UXH8</accession>
<evidence type="ECO:0000313" key="1">
    <source>
        <dbReference type="EMBL" id="CUV27012.1"/>
    </source>
</evidence>